<comment type="caution">
    <text evidence="1">The sequence shown here is derived from an EMBL/GenBank/DDBJ whole genome shotgun (WGS) entry which is preliminary data.</text>
</comment>
<keyword evidence="2" id="KW-1185">Reference proteome</keyword>
<gene>
    <name evidence="1" type="ORF">O181_024460</name>
</gene>
<dbReference type="OrthoDB" id="5102063at2759"/>
<reference evidence="1" key="1">
    <citation type="submission" date="2021-03" db="EMBL/GenBank/DDBJ databases">
        <title>Draft genome sequence of rust myrtle Austropuccinia psidii MF-1, a brazilian biotype.</title>
        <authorList>
            <person name="Quecine M.C."/>
            <person name="Pachon D.M.R."/>
            <person name="Bonatelli M.L."/>
            <person name="Correr F.H."/>
            <person name="Franceschini L.M."/>
            <person name="Leite T.F."/>
            <person name="Margarido G.R.A."/>
            <person name="Almeida C.A."/>
            <person name="Ferrarezi J.A."/>
            <person name="Labate C.A."/>
        </authorList>
    </citation>
    <scope>NUCLEOTIDE SEQUENCE</scope>
    <source>
        <strain evidence="1">MF-1</strain>
    </source>
</reference>
<sequence>MDILRNYIESELEAAVVIKGKSQLSKSDEIKRKKKTRFEDEIWEEDIKQMKDITKKIKNSPAQDAHVNEAPKKSNPMKDVLNQLKELSEAVYPLEKVWMDQTNTQVSGLAPNVQPFRQRNTVGPLPANYQPYVPAELYLRPPLKFHYCFENGHSLTKCSYLEENMEKRIVSRQGLGLLYSNLQRVPTEGTKSPEDLVREFF</sequence>
<dbReference type="Proteomes" id="UP000765509">
    <property type="component" value="Unassembled WGS sequence"/>
</dbReference>
<name>A0A9Q3CKL8_9BASI</name>
<evidence type="ECO:0000313" key="1">
    <source>
        <dbReference type="EMBL" id="MBW0484745.1"/>
    </source>
</evidence>
<organism evidence="1 2">
    <name type="scientific">Austropuccinia psidii MF-1</name>
    <dbReference type="NCBI Taxonomy" id="1389203"/>
    <lineage>
        <taxon>Eukaryota</taxon>
        <taxon>Fungi</taxon>
        <taxon>Dikarya</taxon>
        <taxon>Basidiomycota</taxon>
        <taxon>Pucciniomycotina</taxon>
        <taxon>Pucciniomycetes</taxon>
        <taxon>Pucciniales</taxon>
        <taxon>Sphaerophragmiaceae</taxon>
        <taxon>Austropuccinia</taxon>
    </lineage>
</organism>
<accession>A0A9Q3CKL8</accession>
<dbReference type="AlphaFoldDB" id="A0A9Q3CKL8"/>
<protein>
    <submittedName>
        <fullName evidence="1">Uncharacterized protein</fullName>
    </submittedName>
</protein>
<evidence type="ECO:0000313" key="2">
    <source>
        <dbReference type="Proteomes" id="UP000765509"/>
    </source>
</evidence>
<proteinExistence type="predicted"/>
<dbReference type="EMBL" id="AVOT02007839">
    <property type="protein sequence ID" value="MBW0484745.1"/>
    <property type="molecule type" value="Genomic_DNA"/>
</dbReference>